<evidence type="ECO:0000313" key="4">
    <source>
        <dbReference type="Proteomes" id="UP000034952"/>
    </source>
</evidence>
<proteinExistence type="predicted"/>
<reference evidence="3 4" key="1">
    <citation type="journal article" date="2015" name="Nature">
        <title>rRNA introns, odd ribosomes, and small enigmatic genomes across a large radiation of phyla.</title>
        <authorList>
            <person name="Brown C.T."/>
            <person name="Hug L.A."/>
            <person name="Thomas B.C."/>
            <person name="Sharon I."/>
            <person name="Castelle C.J."/>
            <person name="Singh A."/>
            <person name="Wilkins M.J."/>
            <person name="Williams K.H."/>
            <person name="Banfield J.F."/>
        </authorList>
    </citation>
    <scope>NUCLEOTIDE SEQUENCE [LARGE SCALE GENOMIC DNA]</scope>
</reference>
<protein>
    <submittedName>
        <fullName evidence="3">Uncharacterized protein</fullName>
    </submittedName>
</protein>
<feature type="coiled-coil region" evidence="1">
    <location>
        <begin position="102"/>
        <end position="140"/>
    </location>
</feature>
<evidence type="ECO:0000256" key="2">
    <source>
        <dbReference type="SAM" id="Phobius"/>
    </source>
</evidence>
<keyword evidence="2" id="KW-1133">Transmembrane helix</keyword>
<sequence length="311" mass="35814">MKRKFDSELIGSLLLLCVVVYIISYGIWRNNDQKFVERENRRGIMVADSLKRAEAHEDSIKYENKMRELRDLREAYNDGFRAGRKISDEVRNSYLDGYREGLSNFHKELSAVKAELAFYKNEIKKQNSEYLENLKQLEVSIPAYSQWSDLVEPKFEVDSSSSGIPEIPCTEKFIMESREIFLGFESELFVSSLNGSSPHLNSWNYITLNYVSEIDSEKDCTSLSYGYSGSSNQLRFARSMYYGSSVCIYNMGKLIWGEGPTQIELSIGAEMKFRNSPISVYAELGEQFLNGFKPFVGFGARIQFEKKLFSF</sequence>
<comment type="caution">
    <text evidence="3">The sequence shown here is derived from an EMBL/GenBank/DDBJ whole genome shotgun (WGS) entry which is preliminary data.</text>
</comment>
<evidence type="ECO:0000256" key="1">
    <source>
        <dbReference type="SAM" id="Coils"/>
    </source>
</evidence>
<keyword evidence="2" id="KW-0812">Transmembrane</keyword>
<organism evidence="3 4">
    <name type="scientific">Candidatus Nomurabacteria bacterium GW2011_GWE1_35_16</name>
    <dbReference type="NCBI Taxonomy" id="1618761"/>
    <lineage>
        <taxon>Bacteria</taxon>
        <taxon>Candidatus Nomuraibacteriota</taxon>
    </lineage>
</organism>
<accession>A0A0G0EEJ2</accession>
<gene>
    <name evidence="3" type="ORF">UR64_C0019G0006</name>
</gene>
<dbReference type="AlphaFoldDB" id="A0A0G0EEJ2"/>
<feature type="transmembrane region" description="Helical" evidence="2">
    <location>
        <begin position="9"/>
        <end position="28"/>
    </location>
</feature>
<dbReference type="EMBL" id="LBPY01000019">
    <property type="protein sequence ID" value="KKP65742.1"/>
    <property type="molecule type" value="Genomic_DNA"/>
</dbReference>
<keyword evidence="2" id="KW-0472">Membrane</keyword>
<evidence type="ECO:0000313" key="3">
    <source>
        <dbReference type="EMBL" id="KKP65742.1"/>
    </source>
</evidence>
<keyword evidence="1" id="KW-0175">Coiled coil</keyword>
<dbReference type="Proteomes" id="UP000034952">
    <property type="component" value="Unassembled WGS sequence"/>
</dbReference>
<name>A0A0G0EEJ2_9BACT</name>